<dbReference type="InterPro" id="IPR037099">
    <property type="entry name" value="Fum_R/Succ_DH_flav-like_C_sf"/>
</dbReference>
<proteinExistence type="inferred from homology"/>
<dbReference type="GO" id="GO:0005737">
    <property type="term" value="C:cytoplasm"/>
    <property type="evidence" value="ECO:0007669"/>
    <property type="project" value="UniProtKB-SubCell"/>
</dbReference>
<dbReference type="NCBIfam" id="NF005701">
    <property type="entry name" value="PRK07512.1"/>
    <property type="match status" value="1"/>
</dbReference>
<dbReference type="Gene3D" id="3.90.700.10">
    <property type="entry name" value="Succinate dehydrogenase/fumarate reductase flavoprotein, catalytic domain"/>
    <property type="match status" value="1"/>
</dbReference>
<accession>A0A9X2X917</accession>
<keyword evidence="8 11" id="KW-0560">Oxidoreductase</keyword>
<dbReference type="NCBIfam" id="TIGR00551">
    <property type="entry name" value="nadB"/>
    <property type="match status" value="1"/>
</dbReference>
<evidence type="ECO:0000256" key="1">
    <source>
        <dbReference type="ARBA" id="ARBA00001974"/>
    </source>
</evidence>
<dbReference type="PANTHER" id="PTHR42716">
    <property type="entry name" value="L-ASPARTATE OXIDASE"/>
    <property type="match status" value="1"/>
</dbReference>
<dbReference type="SUPFAM" id="SSF56425">
    <property type="entry name" value="Succinate dehydrogenase/fumarate reductase flavoprotein, catalytic domain"/>
    <property type="match status" value="1"/>
</dbReference>
<organism evidence="14 15">
    <name type="scientific">Chelativorans petroleitrophicus</name>
    <dbReference type="NCBI Taxonomy" id="2975484"/>
    <lineage>
        <taxon>Bacteria</taxon>
        <taxon>Pseudomonadati</taxon>
        <taxon>Pseudomonadota</taxon>
        <taxon>Alphaproteobacteria</taxon>
        <taxon>Hyphomicrobiales</taxon>
        <taxon>Phyllobacteriaceae</taxon>
        <taxon>Chelativorans</taxon>
    </lineage>
</organism>
<evidence type="ECO:0000256" key="3">
    <source>
        <dbReference type="ARBA" id="ARBA00008562"/>
    </source>
</evidence>
<dbReference type="InterPro" id="IPR036188">
    <property type="entry name" value="FAD/NAD-bd_sf"/>
</dbReference>
<comment type="subcellular location">
    <subcellularLocation>
        <location evidence="11">Cytoplasm</location>
    </subcellularLocation>
</comment>
<evidence type="ECO:0000256" key="4">
    <source>
        <dbReference type="ARBA" id="ARBA00012173"/>
    </source>
</evidence>
<evidence type="ECO:0000256" key="9">
    <source>
        <dbReference type="ARBA" id="ARBA00048305"/>
    </source>
</evidence>
<dbReference type="PRINTS" id="PR00368">
    <property type="entry name" value="FADPNR"/>
</dbReference>
<dbReference type="PANTHER" id="PTHR42716:SF2">
    <property type="entry name" value="L-ASPARTATE OXIDASE, CHLOROPLASTIC"/>
    <property type="match status" value="1"/>
</dbReference>
<evidence type="ECO:0000256" key="11">
    <source>
        <dbReference type="RuleBase" id="RU362049"/>
    </source>
</evidence>
<dbReference type="Pfam" id="PF02910">
    <property type="entry name" value="Succ_DH_flav_C"/>
    <property type="match status" value="1"/>
</dbReference>
<comment type="caution">
    <text evidence="14">The sequence shown here is derived from an EMBL/GenBank/DDBJ whole genome shotgun (WGS) entry which is preliminary data.</text>
</comment>
<dbReference type="InterPro" id="IPR003953">
    <property type="entry name" value="FAD-dep_OxRdtase_2_FAD-bd"/>
</dbReference>
<evidence type="ECO:0000259" key="13">
    <source>
        <dbReference type="Pfam" id="PF02910"/>
    </source>
</evidence>
<keyword evidence="6 11" id="KW-0662">Pyridine nucleotide biosynthesis</keyword>
<dbReference type="FunFam" id="3.90.700.10:FF:000002">
    <property type="entry name" value="L-aspartate oxidase"/>
    <property type="match status" value="1"/>
</dbReference>
<dbReference type="RefSeq" id="WP_261515228.1">
    <property type="nucleotide sequence ID" value="NZ_JAODNV010000009.1"/>
</dbReference>
<evidence type="ECO:0000256" key="10">
    <source>
        <dbReference type="NCBIfam" id="TIGR00551"/>
    </source>
</evidence>
<evidence type="ECO:0000313" key="14">
    <source>
        <dbReference type="EMBL" id="MCT8990356.1"/>
    </source>
</evidence>
<dbReference type="GO" id="GO:0034628">
    <property type="term" value="P:'de novo' NAD+ biosynthetic process from L-aspartate"/>
    <property type="evidence" value="ECO:0007669"/>
    <property type="project" value="TreeGrafter"/>
</dbReference>
<comment type="similarity">
    <text evidence="3 11">Belongs to the FAD-dependent oxidoreductase 2 family. NadB subfamily.</text>
</comment>
<dbReference type="SUPFAM" id="SSF51905">
    <property type="entry name" value="FAD/NAD(P)-binding domain"/>
    <property type="match status" value="1"/>
</dbReference>
<dbReference type="Proteomes" id="UP001149009">
    <property type="component" value="Unassembled WGS sequence"/>
</dbReference>
<feature type="domain" description="FAD-dependent oxidoreductase 2 FAD-binding" evidence="12">
    <location>
        <begin position="15"/>
        <end position="388"/>
    </location>
</feature>
<evidence type="ECO:0000313" key="15">
    <source>
        <dbReference type="Proteomes" id="UP001149009"/>
    </source>
</evidence>
<keyword evidence="7 11" id="KW-0274">FAD</keyword>
<evidence type="ECO:0000256" key="2">
    <source>
        <dbReference type="ARBA" id="ARBA00004950"/>
    </source>
</evidence>
<dbReference type="InterPro" id="IPR027477">
    <property type="entry name" value="Succ_DH/fumarate_Rdtase_cat_sf"/>
</dbReference>
<evidence type="ECO:0000256" key="5">
    <source>
        <dbReference type="ARBA" id="ARBA00022630"/>
    </source>
</evidence>
<dbReference type="EC" id="1.4.3.16" evidence="4 10"/>
<comment type="pathway">
    <text evidence="2 11">Cofactor biosynthesis; NAD(+) biosynthesis; iminoaspartate from L-aspartate (oxidase route): step 1/1.</text>
</comment>
<reference evidence="14" key="1">
    <citation type="submission" date="2022-08" db="EMBL/GenBank/DDBJ databases">
        <title>Chelativorans sichuanense sp. nov., a paraffin oil-degrading bacterium isolated from a mixture of oil-based drill cuttings and paddy soil.</title>
        <authorList>
            <person name="Yu J."/>
            <person name="Liu H."/>
            <person name="Chen Q."/>
        </authorList>
    </citation>
    <scope>NUCLEOTIDE SEQUENCE</scope>
    <source>
        <strain evidence="14">SCAU 2101</strain>
    </source>
</reference>
<evidence type="ECO:0000256" key="7">
    <source>
        <dbReference type="ARBA" id="ARBA00022827"/>
    </source>
</evidence>
<dbReference type="AlphaFoldDB" id="A0A9X2X917"/>
<dbReference type="InterPro" id="IPR005288">
    <property type="entry name" value="NadB"/>
</dbReference>
<dbReference type="Gene3D" id="3.50.50.60">
    <property type="entry name" value="FAD/NAD(P)-binding domain"/>
    <property type="match status" value="1"/>
</dbReference>
<feature type="domain" description="Fumarate reductase/succinate dehydrogenase flavoprotein-like C-terminal" evidence="13">
    <location>
        <begin position="479"/>
        <end position="515"/>
    </location>
</feature>
<comment type="catalytic activity">
    <reaction evidence="9">
        <text>L-aspartate + O2 = iminosuccinate + H2O2</text>
        <dbReference type="Rhea" id="RHEA:25876"/>
        <dbReference type="ChEBI" id="CHEBI:15379"/>
        <dbReference type="ChEBI" id="CHEBI:16240"/>
        <dbReference type="ChEBI" id="CHEBI:29991"/>
        <dbReference type="ChEBI" id="CHEBI:77875"/>
        <dbReference type="EC" id="1.4.3.16"/>
    </reaction>
    <physiologicalReaction direction="left-to-right" evidence="9">
        <dbReference type="Rhea" id="RHEA:25877"/>
    </physiologicalReaction>
</comment>
<comment type="cofactor">
    <cofactor evidence="1 11">
        <name>FAD</name>
        <dbReference type="ChEBI" id="CHEBI:57692"/>
    </cofactor>
</comment>
<dbReference type="EMBL" id="JAODNV010000009">
    <property type="protein sequence ID" value="MCT8990356.1"/>
    <property type="molecule type" value="Genomic_DNA"/>
</dbReference>
<evidence type="ECO:0000256" key="6">
    <source>
        <dbReference type="ARBA" id="ARBA00022642"/>
    </source>
</evidence>
<gene>
    <name evidence="14" type="ORF">NYR54_08615</name>
</gene>
<protein>
    <recommendedName>
        <fullName evidence="4 10">L-aspartate oxidase</fullName>
        <ecNumber evidence="4 10">1.4.3.16</ecNumber>
    </recommendedName>
</protein>
<dbReference type="Pfam" id="PF00890">
    <property type="entry name" value="FAD_binding_2"/>
    <property type="match status" value="1"/>
</dbReference>
<comment type="function">
    <text evidence="11">Catalyzes the oxidation of L-aspartate to iminoaspartate.</text>
</comment>
<keyword evidence="5 11" id="KW-0285">Flavoprotein</keyword>
<evidence type="ECO:0000256" key="8">
    <source>
        <dbReference type="ARBA" id="ARBA00023002"/>
    </source>
</evidence>
<dbReference type="GO" id="GO:0008734">
    <property type="term" value="F:L-aspartate oxidase activity"/>
    <property type="evidence" value="ECO:0007669"/>
    <property type="project" value="UniProtKB-UniRule"/>
</dbReference>
<dbReference type="SUPFAM" id="SSF46977">
    <property type="entry name" value="Succinate dehydrogenase/fumarate reductase flavoprotein C-terminal domain"/>
    <property type="match status" value="1"/>
</dbReference>
<dbReference type="Gene3D" id="1.20.58.100">
    <property type="entry name" value="Fumarate reductase/succinate dehydrogenase flavoprotein-like, C-terminal domain"/>
    <property type="match status" value="1"/>
</dbReference>
<sequence>MGTAHPQYATVQDRVIVVGGGIAGLATALRLTPLPVTLLVASPLGREASTPLAQGGIAAAIGPDDNPALHAADTVNAGAGLSDPAVAERIAAAAPSCIEWLIDQGVSFDRTASGAKLLLGLEAAHSRRRIVHAAGDRTGKSVLDALIRAARAAPWIEIREGYRASDLALDANGQVTGVFCAVRGGEGEDEPILIPCRAVVLATGGVGGLYAHTTNPLGAIGAGLAMAARAGAVLRDLEFVQFHPTAILAGLDPMPLATEALRGEGAWLVNSRGERFMQDVPGAELAPRDVVARAIFAQISAGERVFLDTRQALGERIGSRFPGVAALCQKAGLDPVRDPIPVRPAAHYHMGGIKVDERGRSSLEGLWACGEVASTGLHGANRLASNSLLEALASAAWIAEDIKGEALRPLAIEPVAPDAAPRSYGTGNRPFPRLAELRSLMDRQVGVLRDGAGLTEAICHLRTLLHEAASGIERDAALVCLMIAVSAFGREESRGAHQRLDQPERMPERHTTITLDKALRIAAELGSETEPARRVA</sequence>
<dbReference type="InterPro" id="IPR015939">
    <property type="entry name" value="Fum_Rdtase/Succ_DH_flav-like_C"/>
</dbReference>
<name>A0A9X2X917_9HYPH</name>
<keyword evidence="15" id="KW-1185">Reference proteome</keyword>
<evidence type="ECO:0000259" key="12">
    <source>
        <dbReference type="Pfam" id="PF00890"/>
    </source>
</evidence>